<dbReference type="AlphaFoldDB" id="A0A9D2B9P8"/>
<evidence type="ECO:0000313" key="3">
    <source>
        <dbReference type="EMBL" id="HIX67379.1"/>
    </source>
</evidence>
<dbReference type="PROSITE" id="PS51257">
    <property type="entry name" value="PROKAR_LIPOPROTEIN"/>
    <property type="match status" value="1"/>
</dbReference>
<sequence length="131" mass="15129">MKKLVWAVCAVLFLFSGCQQQEQAASSEKVQYAVCKKSMIPKGLMQLIDEEKKEACHFTYSTQDYTYYVIGYGKQQGKGYKIKVKSFLMDEGHLYIDTTLVGVTKEQQKNGISYPYLVLKTQYYEKDAVFR</sequence>
<name>A0A9D2B9P8_9FIRM</name>
<dbReference type="GO" id="GO:0008233">
    <property type="term" value="F:peptidase activity"/>
    <property type="evidence" value="ECO:0007669"/>
    <property type="project" value="UniProtKB-KW"/>
</dbReference>
<keyword evidence="3" id="KW-0645">Protease</keyword>
<proteinExistence type="predicted"/>
<feature type="signal peptide" evidence="1">
    <location>
        <begin position="1"/>
        <end position="24"/>
    </location>
</feature>
<evidence type="ECO:0000256" key="1">
    <source>
        <dbReference type="SAM" id="SignalP"/>
    </source>
</evidence>
<evidence type="ECO:0000259" key="2">
    <source>
        <dbReference type="Pfam" id="PF14343"/>
    </source>
</evidence>
<dbReference type="GO" id="GO:0006508">
    <property type="term" value="P:proteolysis"/>
    <property type="evidence" value="ECO:0007669"/>
    <property type="project" value="UniProtKB-KW"/>
</dbReference>
<dbReference type="InterPro" id="IPR025748">
    <property type="entry name" value="PrcB_C_dom"/>
</dbReference>
<comment type="caution">
    <text evidence="3">The sequence shown here is derived from an EMBL/GenBank/DDBJ whole genome shotgun (WGS) entry which is preliminary data.</text>
</comment>
<feature type="domain" description="PrcB C-terminal" evidence="2">
    <location>
        <begin position="66"/>
        <end position="121"/>
    </location>
</feature>
<gene>
    <name evidence="3" type="ORF">H9735_04525</name>
</gene>
<keyword evidence="3" id="KW-0378">Hydrolase</keyword>
<dbReference type="Proteomes" id="UP000886721">
    <property type="component" value="Unassembled WGS sequence"/>
</dbReference>
<reference evidence="3" key="1">
    <citation type="journal article" date="2021" name="PeerJ">
        <title>Extensive microbial diversity within the chicken gut microbiome revealed by metagenomics and culture.</title>
        <authorList>
            <person name="Gilroy R."/>
            <person name="Ravi A."/>
            <person name="Getino M."/>
            <person name="Pursley I."/>
            <person name="Horton D.L."/>
            <person name="Alikhan N.F."/>
            <person name="Baker D."/>
            <person name="Gharbi K."/>
            <person name="Hall N."/>
            <person name="Watson M."/>
            <person name="Adriaenssens E.M."/>
            <person name="Foster-Nyarko E."/>
            <person name="Jarju S."/>
            <person name="Secka A."/>
            <person name="Antonio M."/>
            <person name="Oren A."/>
            <person name="Chaudhuri R.R."/>
            <person name="La Ragione R."/>
            <person name="Hildebrand F."/>
            <person name="Pallen M.J."/>
        </authorList>
    </citation>
    <scope>NUCLEOTIDE SEQUENCE</scope>
    <source>
        <strain evidence="3">CHK191-13928</strain>
    </source>
</reference>
<accession>A0A9D2B9P8</accession>
<protein>
    <submittedName>
        <fullName evidence="3">Protease complex subunit PrcB family protein</fullName>
    </submittedName>
</protein>
<dbReference type="Pfam" id="PF14343">
    <property type="entry name" value="PrcB_C"/>
    <property type="match status" value="1"/>
</dbReference>
<keyword evidence="1" id="KW-0732">Signal</keyword>
<organism evidence="3 4">
    <name type="scientific">Candidatus Anaerostipes excrementavium</name>
    <dbReference type="NCBI Taxonomy" id="2838463"/>
    <lineage>
        <taxon>Bacteria</taxon>
        <taxon>Bacillati</taxon>
        <taxon>Bacillota</taxon>
        <taxon>Clostridia</taxon>
        <taxon>Lachnospirales</taxon>
        <taxon>Lachnospiraceae</taxon>
        <taxon>Anaerostipes</taxon>
    </lineage>
</organism>
<evidence type="ECO:0000313" key="4">
    <source>
        <dbReference type="Proteomes" id="UP000886721"/>
    </source>
</evidence>
<dbReference type="EMBL" id="DXEM01000014">
    <property type="protein sequence ID" value="HIX67379.1"/>
    <property type="molecule type" value="Genomic_DNA"/>
</dbReference>
<reference evidence="3" key="2">
    <citation type="submission" date="2021-04" db="EMBL/GenBank/DDBJ databases">
        <authorList>
            <person name="Gilroy R."/>
        </authorList>
    </citation>
    <scope>NUCLEOTIDE SEQUENCE</scope>
    <source>
        <strain evidence="3">CHK191-13928</strain>
    </source>
</reference>
<feature type="chain" id="PRO_5038504226" evidence="1">
    <location>
        <begin position="25"/>
        <end position="131"/>
    </location>
</feature>